<keyword evidence="2" id="KW-1185">Reference proteome</keyword>
<dbReference type="OrthoDB" id="1324283at2759"/>
<organism evidence="1 2">
    <name type="scientific">Anisodus acutangulus</name>
    <dbReference type="NCBI Taxonomy" id="402998"/>
    <lineage>
        <taxon>Eukaryota</taxon>
        <taxon>Viridiplantae</taxon>
        <taxon>Streptophyta</taxon>
        <taxon>Embryophyta</taxon>
        <taxon>Tracheophyta</taxon>
        <taxon>Spermatophyta</taxon>
        <taxon>Magnoliopsida</taxon>
        <taxon>eudicotyledons</taxon>
        <taxon>Gunneridae</taxon>
        <taxon>Pentapetalae</taxon>
        <taxon>asterids</taxon>
        <taxon>lamiids</taxon>
        <taxon>Solanales</taxon>
        <taxon>Solanaceae</taxon>
        <taxon>Solanoideae</taxon>
        <taxon>Hyoscyameae</taxon>
        <taxon>Anisodus</taxon>
    </lineage>
</organism>
<name>A0A9Q1M371_9SOLA</name>
<gene>
    <name evidence="1" type="ORF">K7X08_033737</name>
</gene>
<reference evidence="2" key="1">
    <citation type="journal article" date="2023" name="Proc. Natl. Acad. Sci. U.S.A.">
        <title>Genomic and structural basis for evolution of tropane alkaloid biosynthesis.</title>
        <authorList>
            <person name="Wanga Y.-J."/>
            <person name="Taina T."/>
            <person name="Yua J.-Y."/>
            <person name="Lia J."/>
            <person name="Xua B."/>
            <person name="Chenc J."/>
            <person name="D'Auriad J.C."/>
            <person name="Huanga J.-P."/>
            <person name="Huanga S.-X."/>
        </authorList>
    </citation>
    <scope>NUCLEOTIDE SEQUENCE [LARGE SCALE GENOMIC DNA]</scope>
    <source>
        <strain evidence="2">cv. KIB-2019</strain>
    </source>
</reference>
<dbReference type="EMBL" id="JAJAGQ010000011">
    <property type="protein sequence ID" value="KAJ8550030.1"/>
    <property type="molecule type" value="Genomic_DNA"/>
</dbReference>
<accession>A0A9Q1M371</accession>
<evidence type="ECO:0000313" key="2">
    <source>
        <dbReference type="Proteomes" id="UP001152561"/>
    </source>
</evidence>
<protein>
    <submittedName>
        <fullName evidence="1">Uncharacterized protein</fullName>
    </submittedName>
</protein>
<comment type="caution">
    <text evidence="1">The sequence shown here is derived from an EMBL/GenBank/DDBJ whole genome shotgun (WGS) entry which is preliminary data.</text>
</comment>
<sequence length="87" mass="9912">MDDYCGDDWGSGAEDDKKVYYDSCEEYDGYDDSGTNQTYDESHQICDSSESYVCDDSCSDKSFDYDDNYSDECVDYVEIGSVNVKSR</sequence>
<dbReference type="AlphaFoldDB" id="A0A9Q1M371"/>
<evidence type="ECO:0000313" key="1">
    <source>
        <dbReference type="EMBL" id="KAJ8550030.1"/>
    </source>
</evidence>
<dbReference type="Proteomes" id="UP001152561">
    <property type="component" value="Unassembled WGS sequence"/>
</dbReference>
<proteinExistence type="predicted"/>